<gene>
    <name evidence="2" type="ORF">CCAE0312_LOCUS5782</name>
</gene>
<dbReference type="AlphaFoldDB" id="A0A7S1TG98"/>
<protein>
    <submittedName>
        <fullName evidence="2">Uncharacterized protein</fullName>
    </submittedName>
</protein>
<dbReference type="EMBL" id="HBGH01010480">
    <property type="protein sequence ID" value="CAD9233696.1"/>
    <property type="molecule type" value="Transcribed_RNA"/>
</dbReference>
<evidence type="ECO:0000256" key="1">
    <source>
        <dbReference type="SAM" id="MobiDB-lite"/>
    </source>
</evidence>
<proteinExistence type="predicted"/>
<evidence type="ECO:0000313" key="2">
    <source>
        <dbReference type="EMBL" id="CAD9233696.1"/>
    </source>
</evidence>
<organism evidence="2">
    <name type="scientific">Compsopogon caeruleus</name>
    <dbReference type="NCBI Taxonomy" id="31354"/>
    <lineage>
        <taxon>Eukaryota</taxon>
        <taxon>Rhodophyta</taxon>
        <taxon>Compsopogonophyceae</taxon>
        <taxon>Compsopogonales</taxon>
        <taxon>Compsopogonaceae</taxon>
        <taxon>Compsopogon</taxon>
    </lineage>
</organism>
<sequence length="155" mass="17727">MNACHRPTQAPCPPMRCATRITIRSHGLECPYLCERALLVLEDTKRRWMRDHKAGPWRFAIFSTQRRVSVHLGSGDASELDDERPSYPDAASLAESEERHTHSPLSPDSTHCVWSMATVDDGICISRRRMMRMTTEAEGKIDFAFTIVEILRVRE</sequence>
<accession>A0A7S1TG98</accession>
<name>A0A7S1TG98_9RHOD</name>
<reference evidence="2" key="1">
    <citation type="submission" date="2021-01" db="EMBL/GenBank/DDBJ databases">
        <authorList>
            <person name="Corre E."/>
            <person name="Pelletier E."/>
            <person name="Niang G."/>
            <person name="Scheremetjew M."/>
            <person name="Finn R."/>
            <person name="Kale V."/>
            <person name="Holt S."/>
            <person name="Cochrane G."/>
            <person name="Meng A."/>
            <person name="Brown T."/>
            <person name="Cohen L."/>
        </authorList>
    </citation>
    <scope>NUCLEOTIDE SEQUENCE</scope>
    <source>
        <strain evidence="2">SAG 36.94</strain>
    </source>
</reference>
<feature type="region of interest" description="Disordered" evidence="1">
    <location>
        <begin position="73"/>
        <end position="108"/>
    </location>
</feature>